<dbReference type="Pfam" id="PF23588">
    <property type="entry name" value="HTH_CHD1_Hrp3"/>
    <property type="match status" value="1"/>
</dbReference>
<dbReference type="PROSITE" id="PS51192">
    <property type="entry name" value="HELICASE_ATP_BIND_1"/>
    <property type="match status" value="1"/>
</dbReference>
<evidence type="ECO:0000256" key="1">
    <source>
        <dbReference type="ARBA" id="ARBA00004123"/>
    </source>
</evidence>
<dbReference type="OrthoDB" id="5857104at2759"/>
<dbReference type="InterPro" id="IPR000953">
    <property type="entry name" value="Chromo/chromo_shadow_dom"/>
</dbReference>
<keyword evidence="18" id="KW-1185">Reference proteome</keyword>
<keyword evidence="7" id="KW-0862">Zinc</keyword>
<keyword evidence="6" id="KW-0378">Hydrolase</keyword>
<dbReference type="GO" id="GO:0005634">
    <property type="term" value="C:nucleus"/>
    <property type="evidence" value="ECO:0007669"/>
    <property type="project" value="UniProtKB-SubCell"/>
</dbReference>
<feature type="domain" description="Helicase C-terminal" evidence="16">
    <location>
        <begin position="610"/>
        <end position="771"/>
    </location>
</feature>
<dbReference type="PROSITE" id="PS50013">
    <property type="entry name" value="CHROMO_2"/>
    <property type="match status" value="2"/>
</dbReference>
<evidence type="ECO:0000256" key="5">
    <source>
        <dbReference type="ARBA" id="ARBA00022771"/>
    </source>
</evidence>
<dbReference type="InterPro" id="IPR049730">
    <property type="entry name" value="SNF2/RAD54-like_C"/>
</dbReference>
<sequence>MSSLVERLRVRSDRKPIYNIDESDDDSDLLPGKSGTTQEKFERIVRTDAKDNLCQACGESGNLLCCETCTYAYHPKCLLPPLKAPLPGNWRCPECVSPLSDIEKILDCEMRPTVADDSDASKLGSKQIFVKQYLVKWKGLSYLHCTWVPEKEFLKAFKTHPRLKTKVNNFHRQMASNNNSEEDFVPIRPEWTTVDRILACRGEDDEKEYLVKWKELSYDECYWEFESDISAFQPEIERFNRIQSRYSKSSKQKSGPKDATESRKKQKEFQQYEHSPDFLSGGTLHPYQLEGLNFLRFSWSKQTHVILADEMGLGKTIQSIAFLASLSGENTSPHLVVAPLSTLRNWEREFATWAPQMNVVMYVGSSQARTVLREYEFYFPKNHKKIKKKKSGQGFSESKQDRIKFDVLLTSYEMINLDSASLKPIKWDCMIVDEGHRLKNKDSKLFSSLKQYSSRHRVLLTGTPLQNNLDELFMLMHFLDAGKFGSLEEFQEEFKDINQEEQISRLHKMLAPHLLRRVKKDVMKELPPKKELILRVELSSKQKEYYKAILTRNYQILTRRGGAQISLINVVMELRKLCCHPYMLEGVEPDIEDTKESFKQLLESSGKLQLLDKMMVKLKEQGHRVLIYSQFQHMLDLLEDYCTYKKWQYERIDGKVGGAERQIRIDRFNAKNSSRFCFLLSTRAGGLGINLATADTVIIYDSDWNPHADLQAMARAHRLGQTNKVMIYRLVTRETIEERMMQMTKKKMVLEHLVVGRLKAQNINQEELDDIIRYGSKELFADENDEAGKSRQIHYDDAAIDRLLDREQAGDEEATLDDEEEDGFLKAFKVANFEYIDEAKAVAEEEAQKAAIDNKTTMNNSERTNYWEELLKDSYEVQKVEEFNALGKGKRSRKQMVSVEEDDLAGLEDVSSDGEDDNYEAELTDGETTASGAPSGRKPYKKKSRVDGTEPLPLMEGEGRSFRVLGFNQNQRAAFVQILMRFGVGDFDWKEFTSRMKQKTYEEIKDYGTLFLTHIAEDITDSPTFSDGVPKEGLRIQDVLVRIAVLMLVRDKAKFSSENPGTLLFTDDIISRYPGLKGGKFWKEEHDSLLLNAVLKHGYGRWQAIVDDKELRIQEVICQELNLPIINLPVPGQAASQAQNGTSTVNSEAPGTQLRENGGGNDIATDVAPGTTDAANQARLYQDTSVLYHFRDMQRRQVEFIKKRVLLLEKGLNAEYQKEYFGDMKSNETASEGPDNEPKAAKVPSPSSVEVGSEVIDQLPQVETITMEQISAAACDDDPNRLELAQLYNEMCKVVEVNPQESVPTSLANQSVSSINMGQNLFPLETISKDINRILSPVRTNLPIKEQPILNTKQQSHAESQINISISGSPTAHQDDHHPASMVETEMTDVVTESEPPKESSKLTESDPDADPAKAKKETPHNVQASMDPCSPGVEGTSLPNITCDDVEMDDKKNDAVSGSTEKPVPGVIVLDD</sequence>
<protein>
    <submittedName>
        <fullName evidence="17">CHD3-type chromatin-remodeling factor PICKLE</fullName>
    </submittedName>
</protein>
<dbReference type="Proteomes" id="UP000516437">
    <property type="component" value="Chromosome 8"/>
</dbReference>
<feature type="compositionally biased region" description="Acidic residues" evidence="12">
    <location>
        <begin position="899"/>
        <end position="925"/>
    </location>
</feature>
<proteinExistence type="predicted"/>
<dbReference type="CDD" id="cd18659">
    <property type="entry name" value="CD2_tandem"/>
    <property type="match status" value="1"/>
</dbReference>
<dbReference type="Pfam" id="PF00628">
    <property type="entry name" value="PHD"/>
    <property type="match status" value="1"/>
</dbReference>
<dbReference type="SMART" id="SM01146">
    <property type="entry name" value="DUF1086"/>
    <property type="match status" value="1"/>
</dbReference>
<dbReference type="InterPro" id="IPR019787">
    <property type="entry name" value="Znf_PHD-finger"/>
</dbReference>
<feature type="domain" description="PHD-type" evidence="14">
    <location>
        <begin position="51"/>
        <end position="98"/>
    </location>
</feature>
<dbReference type="SMR" id="A0A6A1UW67"/>
<evidence type="ECO:0000256" key="6">
    <source>
        <dbReference type="ARBA" id="ARBA00022801"/>
    </source>
</evidence>
<feature type="region of interest" description="Disordered" evidence="12">
    <location>
        <begin position="246"/>
        <end position="271"/>
    </location>
</feature>
<dbReference type="PANTHER" id="PTHR45623:SF17">
    <property type="entry name" value="CHROMODOMAIN-HELICASE-DNA-BINDING PROTEIN 3-RELATED"/>
    <property type="match status" value="1"/>
</dbReference>
<dbReference type="Pfam" id="PF00271">
    <property type="entry name" value="Helicase_C"/>
    <property type="match status" value="1"/>
</dbReference>
<dbReference type="SMART" id="SM00490">
    <property type="entry name" value="HELICc"/>
    <property type="match status" value="1"/>
</dbReference>
<keyword evidence="4" id="KW-0547">Nucleotide-binding</keyword>
<dbReference type="SMART" id="SM00298">
    <property type="entry name" value="CHROMO"/>
    <property type="match status" value="2"/>
</dbReference>
<evidence type="ECO:0000259" key="13">
    <source>
        <dbReference type="PROSITE" id="PS50013"/>
    </source>
</evidence>
<dbReference type="InterPro" id="IPR001965">
    <property type="entry name" value="Znf_PHD"/>
</dbReference>
<reference evidence="17 18" key="1">
    <citation type="journal article" date="2019" name="Plant Biotechnol. J.">
        <title>The red bayberry genome and genetic basis of sex determination.</title>
        <authorList>
            <person name="Jia H.M."/>
            <person name="Jia H.J."/>
            <person name="Cai Q.L."/>
            <person name="Wang Y."/>
            <person name="Zhao H.B."/>
            <person name="Yang W.F."/>
            <person name="Wang G.Y."/>
            <person name="Li Y.H."/>
            <person name="Zhan D.L."/>
            <person name="Shen Y.T."/>
            <person name="Niu Q.F."/>
            <person name="Chang L."/>
            <person name="Qiu J."/>
            <person name="Zhao L."/>
            <person name="Xie H.B."/>
            <person name="Fu W.Y."/>
            <person name="Jin J."/>
            <person name="Li X.W."/>
            <person name="Jiao Y."/>
            <person name="Zhou C.C."/>
            <person name="Tu T."/>
            <person name="Chai C.Y."/>
            <person name="Gao J.L."/>
            <person name="Fan L.J."/>
            <person name="van de Weg E."/>
            <person name="Wang J.Y."/>
            <person name="Gao Z.S."/>
        </authorList>
    </citation>
    <scope>NUCLEOTIDE SEQUENCE [LARGE SCALE GENOMIC DNA]</scope>
    <source>
        <tissue evidence="17">Leaves</tissue>
    </source>
</reference>
<feature type="compositionally biased region" description="Polar residues" evidence="12">
    <location>
        <begin position="1137"/>
        <end position="1150"/>
    </location>
</feature>
<keyword evidence="9" id="KW-0238">DNA-binding</keyword>
<accession>A0A6A1UW67</accession>
<dbReference type="Gene3D" id="3.30.40.10">
    <property type="entry name" value="Zinc/RING finger domain, C3HC4 (zinc finger)"/>
    <property type="match status" value="1"/>
</dbReference>
<dbReference type="InterPro" id="IPR019786">
    <property type="entry name" value="Zinc_finger_PHD-type_CS"/>
</dbReference>
<feature type="domain" description="Helicase ATP-binding" evidence="15">
    <location>
        <begin position="296"/>
        <end position="482"/>
    </location>
</feature>
<dbReference type="PANTHER" id="PTHR45623">
    <property type="entry name" value="CHROMODOMAIN-HELICASE-DNA-BINDING PROTEIN 3-RELATED-RELATED"/>
    <property type="match status" value="1"/>
</dbReference>
<dbReference type="InterPro" id="IPR000330">
    <property type="entry name" value="SNF2_N"/>
</dbReference>
<dbReference type="InterPro" id="IPR001650">
    <property type="entry name" value="Helicase_C-like"/>
</dbReference>
<feature type="compositionally biased region" description="Basic and acidic residues" evidence="12">
    <location>
        <begin position="255"/>
        <end position="271"/>
    </location>
</feature>
<feature type="region of interest" description="Disordered" evidence="12">
    <location>
        <begin position="1388"/>
        <end position="1473"/>
    </location>
</feature>
<dbReference type="InterPro" id="IPR056302">
    <property type="entry name" value="CHD1-2/Hrp3_HTH"/>
</dbReference>
<dbReference type="EMBL" id="RXIC02000026">
    <property type="protein sequence ID" value="KAB1204684.1"/>
    <property type="molecule type" value="Genomic_DNA"/>
</dbReference>
<dbReference type="Pfam" id="PF00385">
    <property type="entry name" value="Chromo"/>
    <property type="match status" value="2"/>
</dbReference>
<dbReference type="InterPro" id="IPR023780">
    <property type="entry name" value="Chromo_domain"/>
</dbReference>
<comment type="caution">
    <text evidence="17">The sequence shown here is derived from an EMBL/GenBank/DDBJ whole genome shotgun (WGS) entry which is preliminary data.</text>
</comment>
<feature type="compositionally biased region" description="Basic and acidic residues" evidence="12">
    <location>
        <begin position="1395"/>
        <end position="1420"/>
    </location>
</feature>
<dbReference type="InterPro" id="IPR014001">
    <property type="entry name" value="Helicase_ATP-bd"/>
</dbReference>
<evidence type="ECO:0000256" key="3">
    <source>
        <dbReference type="ARBA" id="ARBA00022737"/>
    </source>
</evidence>
<dbReference type="Pfam" id="PF06461">
    <property type="entry name" value="CHDII_SANT-like"/>
    <property type="match status" value="1"/>
</dbReference>
<dbReference type="SMART" id="SM00249">
    <property type="entry name" value="PHD"/>
    <property type="match status" value="1"/>
</dbReference>
<dbReference type="Pfam" id="PF06465">
    <property type="entry name" value="DUF1087"/>
    <property type="match status" value="1"/>
</dbReference>
<dbReference type="GO" id="GO:0003682">
    <property type="term" value="F:chromatin binding"/>
    <property type="evidence" value="ECO:0007669"/>
    <property type="project" value="TreeGrafter"/>
</dbReference>
<keyword evidence="2" id="KW-0479">Metal-binding</keyword>
<evidence type="ECO:0000256" key="11">
    <source>
        <dbReference type="PROSITE-ProRule" id="PRU00146"/>
    </source>
</evidence>
<dbReference type="GO" id="GO:0000785">
    <property type="term" value="C:chromatin"/>
    <property type="evidence" value="ECO:0007669"/>
    <property type="project" value="TreeGrafter"/>
</dbReference>
<gene>
    <name evidence="17" type="ORF">CJ030_MR8G012756</name>
</gene>
<dbReference type="InterPro" id="IPR016197">
    <property type="entry name" value="Chromo-like_dom_sf"/>
</dbReference>
<feature type="region of interest" description="Disordered" evidence="12">
    <location>
        <begin position="1225"/>
        <end position="1249"/>
    </location>
</feature>
<organism evidence="17 18">
    <name type="scientific">Morella rubra</name>
    <name type="common">Chinese bayberry</name>
    <dbReference type="NCBI Taxonomy" id="262757"/>
    <lineage>
        <taxon>Eukaryota</taxon>
        <taxon>Viridiplantae</taxon>
        <taxon>Streptophyta</taxon>
        <taxon>Embryophyta</taxon>
        <taxon>Tracheophyta</taxon>
        <taxon>Spermatophyta</taxon>
        <taxon>Magnoliopsida</taxon>
        <taxon>eudicotyledons</taxon>
        <taxon>Gunneridae</taxon>
        <taxon>Pentapetalae</taxon>
        <taxon>rosids</taxon>
        <taxon>fabids</taxon>
        <taxon>Fagales</taxon>
        <taxon>Myricaceae</taxon>
        <taxon>Morella</taxon>
    </lineage>
</organism>
<evidence type="ECO:0000256" key="4">
    <source>
        <dbReference type="ARBA" id="ARBA00022741"/>
    </source>
</evidence>
<dbReference type="GO" id="GO:0005524">
    <property type="term" value="F:ATP binding"/>
    <property type="evidence" value="ECO:0007669"/>
    <property type="project" value="UniProtKB-KW"/>
</dbReference>
<keyword evidence="8" id="KW-0067">ATP-binding</keyword>
<dbReference type="Gene3D" id="3.40.50.10810">
    <property type="entry name" value="Tandem AAA-ATPase domain"/>
    <property type="match status" value="1"/>
</dbReference>
<dbReference type="CDD" id="cd18660">
    <property type="entry name" value="CD1_tandem"/>
    <property type="match status" value="1"/>
</dbReference>
<dbReference type="GO" id="GO:0008270">
    <property type="term" value="F:zinc ion binding"/>
    <property type="evidence" value="ECO:0007669"/>
    <property type="project" value="UniProtKB-KW"/>
</dbReference>
<keyword evidence="10" id="KW-0539">Nucleus</keyword>
<name>A0A6A1UW67_9ROSI</name>
<feature type="region of interest" description="Disordered" evidence="12">
    <location>
        <begin position="891"/>
        <end position="953"/>
    </location>
</feature>
<dbReference type="PROSITE" id="PS51194">
    <property type="entry name" value="HELICASE_CTER"/>
    <property type="match status" value="1"/>
</dbReference>
<dbReference type="SMART" id="SM00487">
    <property type="entry name" value="DEXDc"/>
    <property type="match status" value="1"/>
</dbReference>
<evidence type="ECO:0000259" key="15">
    <source>
        <dbReference type="PROSITE" id="PS51192"/>
    </source>
</evidence>
<evidence type="ECO:0000259" key="14">
    <source>
        <dbReference type="PROSITE" id="PS50016"/>
    </source>
</evidence>
<evidence type="ECO:0000256" key="2">
    <source>
        <dbReference type="ARBA" id="ARBA00022723"/>
    </source>
</evidence>
<feature type="domain" description="Chromo" evidence="13">
    <location>
        <begin position="192"/>
        <end position="251"/>
    </location>
</feature>
<dbReference type="SUPFAM" id="SSF52540">
    <property type="entry name" value="P-loop containing nucleoside triphosphate hydrolases"/>
    <property type="match status" value="2"/>
</dbReference>
<evidence type="ECO:0000256" key="9">
    <source>
        <dbReference type="ARBA" id="ARBA00023125"/>
    </source>
</evidence>
<dbReference type="Pfam" id="PF00176">
    <property type="entry name" value="SNF2-rel_dom"/>
    <property type="match status" value="1"/>
</dbReference>
<dbReference type="CDD" id="cd18793">
    <property type="entry name" value="SF2_C_SNF"/>
    <property type="match status" value="1"/>
</dbReference>
<dbReference type="Gene3D" id="3.40.50.300">
    <property type="entry name" value="P-loop containing nucleotide triphosphate hydrolases"/>
    <property type="match status" value="1"/>
</dbReference>
<dbReference type="PROSITE" id="PS01359">
    <property type="entry name" value="ZF_PHD_1"/>
    <property type="match status" value="1"/>
</dbReference>
<dbReference type="InterPro" id="IPR009463">
    <property type="entry name" value="DUF1087"/>
</dbReference>
<dbReference type="GO" id="GO:0140658">
    <property type="term" value="F:ATP-dependent chromatin remodeler activity"/>
    <property type="evidence" value="ECO:0007669"/>
    <property type="project" value="TreeGrafter"/>
</dbReference>
<evidence type="ECO:0000256" key="8">
    <source>
        <dbReference type="ARBA" id="ARBA00022840"/>
    </source>
</evidence>
<dbReference type="Gene3D" id="1.10.10.60">
    <property type="entry name" value="Homeodomain-like"/>
    <property type="match status" value="1"/>
</dbReference>
<evidence type="ECO:0000256" key="12">
    <source>
        <dbReference type="SAM" id="MobiDB-lite"/>
    </source>
</evidence>
<dbReference type="GO" id="GO:0042393">
    <property type="term" value="F:histone binding"/>
    <property type="evidence" value="ECO:0007669"/>
    <property type="project" value="TreeGrafter"/>
</dbReference>
<dbReference type="Gene3D" id="2.40.50.40">
    <property type="match status" value="2"/>
</dbReference>
<keyword evidence="5 11" id="KW-0863">Zinc-finger</keyword>
<dbReference type="GO" id="GO:0016887">
    <property type="term" value="F:ATP hydrolysis activity"/>
    <property type="evidence" value="ECO:0007669"/>
    <property type="project" value="TreeGrafter"/>
</dbReference>
<dbReference type="InterPro" id="IPR027417">
    <property type="entry name" value="P-loop_NTPase"/>
</dbReference>
<evidence type="ECO:0000313" key="18">
    <source>
        <dbReference type="Proteomes" id="UP000516437"/>
    </source>
</evidence>
<evidence type="ECO:0000256" key="7">
    <source>
        <dbReference type="ARBA" id="ARBA00022833"/>
    </source>
</evidence>
<dbReference type="SUPFAM" id="SSF54160">
    <property type="entry name" value="Chromo domain-like"/>
    <property type="match status" value="2"/>
</dbReference>
<dbReference type="GO" id="GO:0003677">
    <property type="term" value="F:DNA binding"/>
    <property type="evidence" value="ECO:0007669"/>
    <property type="project" value="UniProtKB-KW"/>
</dbReference>
<dbReference type="PROSITE" id="PS50016">
    <property type="entry name" value="ZF_PHD_2"/>
    <property type="match status" value="1"/>
</dbReference>
<feature type="domain" description="Chromo" evidence="13">
    <location>
        <begin position="100"/>
        <end position="182"/>
    </location>
</feature>
<evidence type="ECO:0000259" key="16">
    <source>
        <dbReference type="PROSITE" id="PS51194"/>
    </source>
</evidence>
<keyword evidence="3" id="KW-0677">Repeat</keyword>
<dbReference type="InterPro" id="IPR009462">
    <property type="entry name" value="CHD_II_SANT-like"/>
</dbReference>
<comment type="subcellular location">
    <subcellularLocation>
        <location evidence="1">Nucleus</location>
    </subcellularLocation>
</comment>
<dbReference type="InterPro" id="IPR013083">
    <property type="entry name" value="Znf_RING/FYVE/PHD"/>
</dbReference>
<dbReference type="InterPro" id="IPR038718">
    <property type="entry name" value="SNF2-like_sf"/>
</dbReference>
<evidence type="ECO:0000313" key="17">
    <source>
        <dbReference type="EMBL" id="KAB1204684.1"/>
    </source>
</evidence>
<dbReference type="SMART" id="SM01147">
    <property type="entry name" value="DUF1087"/>
    <property type="match status" value="1"/>
</dbReference>
<evidence type="ECO:0000256" key="10">
    <source>
        <dbReference type="ARBA" id="ARBA00023242"/>
    </source>
</evidence>
<feature type="region of interest" description="Disordered" evidence="12">
    <location>
        <begin position="1137"/>
        <end position="1160"/>
    </location>
</feature>